<sequence length="1212" mass="133909">MNISLQVSSKQITAILLAFLLTLSFGIITANAESIPGYFSEPEDLGEFVTNAGTLDSAYGIEDGREVLYTTVTGDPALFSVIDLQTNELIREIPLTGGGQTWGHVVDGNGLVYITSGRNLFVYDPAAKQVENLGNPPGSSTIYGLAVDENNVVYGGTYPTGQVFKYDPAEGEIELYEAFGTNRQYVQDVAYYDGSLFAGTATVGGLYKMDPESGERSYIPFPEETGYTENDAPGLFRMQAVNEFLFIHMSSTPNLGLIYDMKNDEWVEVIENYRSMYVTPEIDGKTYYIAENRFVEFDLSTKVSTPTDIAYGLYFRHGTWIEVEGDPELPGKTLATIASGSVKLINFETGVIKDRAPVVSGTPISVQAMEFGPDGLLYMGGYHGSSGTRYNIETGEIERFSMGQTEGMTPYDNKMMFGVYAGAQIYELDPALPISENNPYKIHDIEDDQDRPFAMTTGDEYLFAGTISKGGTYGGAISIFDGVNWETHRNVVEDQSVMGLAYQDGKLFGSTTIWNGLGIEPKASEAKMFVWDVEKGEKITEFVPDIQLADGQKPKAIGSLSTGPDGNIWGAAYGTIFALDPDTYEVVKQKEIISTNWNFSHLWSPVKLRWEGSILYTTLGSQIVVIDTETMEHQSFPGTRTNLMVIGDDGHIYYSEASMLKRIRVVDDINAPVRTEIDIKNADFEMGVTNGVIPGWKTFIQQENTSLEISEDYALSGSKSLRMLDQSTSKIATLESELFSVTPGQKYTIGVSYYLSDPPENPAGGNFSSNRSLLQVRYYDENKELIQYTSGLGTELLGPLHQWQVKEFSVTPIEEAAYMTVHLGGSTNWVSNVYYDDVYVSTEASPDVVSIGDIDPLTVAYGTTAEQLELPSSVRGVLSNGNEIDVNIEWKTSNSEYDGTTPGKYVIYGELVLPDGVMNQEALKASVEITVLEKQFGLFKKYYLIENAGFEKGYVNGEIPGWRVFAGKDDTSLELTDSISRSGEYSLNLKDATTVGFAALESSMIPVVPGKEYTAGASFYLDQPLINPETGTAFSSSRSLFQVRYYDENKEFINLTRGLGIIFDGKLGEWRNDEFTVTPPEGAAYMVIHLASNEAYVSNVYYDDVYVYSMEETEVKSVEKPEAVYVKHKTPLDEVELPSVVSITLNDHDYTLEVPVIWNKNQSDYNDKRKGTYTISGELQLPEGIKNSGGYTSEIEVYVTHKNGKIHPGRGN</sequence>
<dbReference type="InterPro" id="IPR011048">
    <property type="entry name" value="Haem_d1_sf"/>
</dbReference>
<evidence type="ECO:0000313" key="2">
    <source>
        <dbReference type="EMBL" id="MFD2910518.1"/>
    </source>
</evidence>
<dbReference type="Proteomes" id="UP001597561">
    <property type="component" value="Unassembled WGS sequence"/>
</dbReference>
<name>A0ABW5ZEG8_9BACL</name>
<dbReference type="RefSeq" id="WP_204730153.1">
    <property type="nucleotide sequence ID" value="NZ_JAFBDK010000014.1"/>
</dbReference>
<dbReference type="Gene3D" id="2.130.10.10">
    <property type="entry name" value="YVTN repeat-like/Quinoprotein amine dehydrogenase"/>
    <property type="match status" value="1"/>
</dbReference>
<comment type="caution">
    <text evidence="2">The sequence shown here is derived from an EMBL/GenBank/DDBJ whole genome shotgun (WGS) entry which is preliminary data.</text>
</comment>
<dbReference type="InterPro" id="IPR011047">
    <property type="entry name" value="Quinoprotein_ADH-like_sf"/>
</dbReference>
<protein>
    <submittedName>
        <fullName evidence="2">Ig-like domain-containing protein</fullName>
    </submittedName>
</protein>
<reference evidence="3" key="1">
    <citation type="journal article" date="2019" name="Int. J. Syst. Evol. Microbiol.">
        <title>The Global Catalogue of Microorganisms (GCM) 10K type strain sequencing project: providing services to taxonomists for standard genome sequencing and annotation.</title>
        <authorList>
            <consortium name="The Broad Institute Genomics Platform"/>
            <consortium name="The Broad Institute Genome Sequencing Center for Infectious Disease"/>
            <person name="Wu L."/>
            <person name="Ma J."/>
        </authorList>
    </citation>
    <scope>NUCLEOTIDE SEQUENCE [LARGE SCALE GENOMIC DNA]</scope>
    <source>
        <strain evidence="3">KCTC 13528</strain>
    </source>
</reference>
<keyword evidence="3" id="KW-1185">Reference proteome</keyword>
<evidence type="ECO:0000313" key="3">
    <source>
        <dbReference type="Proteomes" id="UP001597561"/>
    </source>
</evidence>
<proteinExistence type="predicted"/>
<organism evidence="2 3">
    <name type="scientific">Jeotgalibacillus terrae</name>
    <dbReference type="NCBI Taxonomy" id="587735"/>
    <lineage>
        <taxon>Bacteria</taxon>
        <taxon>Bacillati</taxon>
        <taxon>Bacillota</taxon>
        <taxon>Bacilli</taxon>
        <taxon>Bacillales</taxon>
        <taxon>Caryophanaceae</taxon>
        <taxon>Jeotgalibacillus</taxon>
    </lineage>
</organism>
<dbReference type="InterPro" id="IPR011081">
    <property type="entry name" value="Big_4"/>
</dbReference>
<accession>A0ABW5ZEG8</accession>
<dbReference type="SUPFAM" id="SSF50998">
    <property type="entry name" value="Quinoprotein alcohol dehydrogenase-like"/>
    <property type="match status" value="1"/>
</dbReference>
<dbReference type="Pfam" id="PF07532">
    <property type="entry name" value="Big_4"/>
    <property type="match status" value="2"/>
</dbReference>
<dbReference type="SUPFAM" id="SSF51004">
    <property type="entry name" value="C-terminal (heme d1) domain of cytochrome cd1-nitrite reductase"/>
    <property type="match status" value="1"/>
</dbReference>
<evidence type="ECO:0000259" key="1">
    <source>
        <dbReference type="Pfam" id="PF07532"/>
    </source>
</evidence>
<gene>
    <name evidence="2" type="ORF">ACFS5P_01365</name>
</gene>
<dbReference type="EMBL" id="JBHUPG010000001">
    <property type="protein sequence ID" value="MFD2910518.1"/>
    <property type="molecule type" value="Genomic_DNA"/>
</dbReference>
<feature type="domain" description="Bacterial Ig-like" evidence="1">
    <location>
        <begin position="1131"/>
        <end position="1178"/>
    </location>
</feature>
<feature type="domain" description="Bacterial Ig-like" evidence="1">
    <location>
        <begin position="865"/>
        <end position="910"/>
    </location>
</feature>
<dbReference type="InterPro" id="IPR015943">
    <property type="entry name" value="WD40/YVTN_repeat-like_dom_sf"/>
</dbReference>
<dbReference type="Gene3D" id="2.60.120.260">
    <property type="entry name" value="Galactose-binding domain-like"/>
    <property type="match status" value="2"/>
</dbReference>